<gene>
    <name evidence="2" type="ORF">SHERM_22328</name>
</gene>
<evidence type="ECO:0000256" key="1">
    <source>
        <dbReference type="SAM" id="MobiDB-lite"/>
    </source>
</evidence>
<sequence length="292" mass="31998">MLCSRDACTRNFSIMDYGDAHGTPSNHKPFESKPKHVKFVLGPTNQDSSDTLSPSSLSSSDDFFQVNPQLLPKLGGAHDKPPRPAGPTKPFYENDEIDLSNEGSQGSASQFSDTTYESLISTKVSVSPIQSPPIQVMQRAVDFDPERIPPSVFSKSSTPTEWSAASNDSLFSIRIGESSFSKDHVCRVDPESTEQGELLQSTKRPGENVGPGLNSLDSKGIEPYIDIEKTIDEGVKIEGVRVVEEPKKNGPTGLVRVEVDRVKREQPRAGSRGPPQFPEKSEVRVKNFIKPK</sequence>
<organism evidence="2 3">
    <name type="scientific">Striga hermonthica</name>
    <name type="common">Purple witchweed</name>
    <name type="synonym">Buchnera hermonthica</name>
    <dbReference type="NCBI Taxonomy" id="68872"/>
    <lineage>
        <taxon>Eukaryota</taxon>
        <taxon>Viridiplantae</taxon>
        <taxon>Streptophyta</taxon>
        <taxon>Embryophyta</taxon>
        <taxon>Tracheophyta</taxon>
        <taxon>Spermatophyta</taxon>
        <taxon>Magnoliopsida</taxon>
        <taxon>eudicotyledons</taxon>
        <taxon>Gunneridae</taxon>
        <taxon>Pentapetalae</taxon>
        <taxon>asterids</taxon>
        <taxon>lamiids</taxon>
        <taxon>Lamiales</taxon>
        <taxon>Orobanchaceae</taxon>
        <taxon>Buchnereae</taxon>
        <taxon>Striga</taxon>
    </lineage>
</organism>
<reference evidence="2" key="1">
    <citation type="submission" date="2019-12" db="EMBL/GenBank/DDBJ databases">
        <authorList>
            <person name="Scholes J."/>
        </authorList>
    </citation>
    <scope>NUCLEOTIDE SEQUENCE</scope>
</reference>
<proteinExistence type="predicted"/>
<feature type="region of interest" description="Disordered" evidence="1">
    <location>
        <begin position="15"/>
        <end position="113"/>
    </location>
</feature>
<dbReference type="PANTHER" id="PTHR33673">
    <property type="entry name" value="SUPPRESSOR SRP40-LIKE PROTEIN"/>
    <property type="match status" value="1"/>
</dbReference>
<feature type="region of interest" description="Disordered" evidence="1">
    <location>
        <begin position="261"/>
        <end position="292"/>
    </location>
</feature>
<protein>
    <submittedName>
        <fullName evidence="2">Uncharacterized protein</fullName>
    </submittedName>
</protein>
<feature type="compositionally biased region" description="Polar residues" evidence="1">
    <location>
        <begin position="101"/>
        <end position="113"/>
    </location>
</feature>
<dbReference type="AlphaFoldDB" id="A0A9N7NBY6"/>
<keyword evidence="3" id="KW-1185">Reference proteome</keyword>
<feature type="compositionally biased region" description="Low complexity" evidence="1">
    <location>
        <begin position="47"/>
        <end position="62"/>
    </location>
</feature>
<feature type="compositionally biased region" description="Polar residues" evidence="1">
    <location>
        <begin position="193"/>
        <end position="203"/>
    </location>
</feature>
<dbReference type="OrthoDB" id="913065at2759"/>
<evidence type="ECO:0000313" key="2">
    <source>
        <dbReference type="EMBL" id="CAA0825553.1"/>
    </source>
</evidence>
<name>A0A9N7NBY6_STRHE</name>
<dbReference type="PANTHER" id="PTHR33673:SF36">
    <property type="entry name" value="MYB-LIKE PROTEIN Q"/>
    <property type="match status" value="1"/>
</dbReference>
<dbReference type="Proteomes" id="UP001153555">
    <property type="component" value="Unassembled WGS sequence"/>
</dbReference>
<evidence type="ECO:0000313" key="3">
    <source>
        <dbReference type="Proteomes" id="UP001153555"/>
    </source>
</evidence>
<dbReference type="EMBL" id="CACSLK010026072">
    <property type="protein sequence ID" value="CAA0825553.1"/>
    <property type="molecule type" value="Genomic_DNA"/>
</dbReference>
<feature type="region of interest" description="Disordered" evidence="1">
    <location>
        <begin position="189"/>
        <end position="219"/>
    </location>
</feature>
<accession>A0A9N7NBY6</accession>
<comment type="caution">
    <text evidence="2">The sequence shown here is derived from an EMBL/GenBank/DDBJ whole genome shotgun (WGS) entry which is preliminary data.</text>
</comment>